<evidence type="ECO:0000256" key="3">
    <source>
        <dbReference type="ARBA" id="ARBA00022525"/>
    </source>
</evidence>
<dbReference type="Proteomes" id="UP000775213">
    <property type="component" value="Unassembled WGS sequence"/>
</dbReference>
<gene>
    <name evidence="7" type="ORF">IEQ34_022931</name>
</gene>
<dbReference type="PANTHER" id="PTHR33109">
    <property type="entry name" value="EPIDERMAL PATTERNING FACTOR-LIKE PROTEIN 4"/>
    <property type="match status" value="1"/>
</dbReference>
<feature type="chain" id="PRO_5043102810" description="Epidermal patterning factor-like protein" evidence="6">
    <location>
        <begin position="21"/>
        <end position="100"/>
    </location>
</feature>
<dbReference type="GO" id="GO:0005576">
    <property type="term" value="C:extracellular region"/>
    <property type="evidence" value="ECO:0007669"/>
    <property type="project" value="UniProtKB-SubCell"/>
</dbReference>
<dbReference type="AlphaFoldDB" id="A0AAV7FYH1"/>
<dbReference type="Pfam" id="PF17181">
    <property type="entry name" value="EPF"/>
    <property type="match status" value="1"/>
</dbReference>
<evidence type="ECO:0000313" key="8">
    <source>
        <dbReference type="Proteomes" id="UP000775213"/>
    </source>
</evidence>
<keyword evidence="5" id="KW-1015">Disulfide bond</keyword>
<proteinExistence type="inferred from homology"/>
<dbReference type="InterPro" id="IPR039455">
    <property type="entry name" value="EPFL"/>
</dbReference>
<organism evidence="7 8">
    <name type="scientific">Dendrobium chrysotoxum</name>
    <name type="common">Orchid</name>
    <dbReference type="NCBI Taxonomy" id="161865"/>
    <lineage>
        <taxon>Eukaryota</taxon>
        <taxon>Viridiplantae</taxon>
        <taxon>Streptophyta</taxon>
        <taxon>Embryophyta</taxon>
        <taxon>Tracheophyta</taxon>
        <taxon>Spermatophyta</taxon>
        <taxon>Magnoliopsida</taxon>
        <taxon>Liliopsida</taxon>
        <taxon>Asparagales</taxon>
        <taxon>Orchidaceae</taxon>
        <taxon>Epidendroideae</taxon>
        <taxon>Malaxideae</taxon>
        <taxon>Dendrobiinae</taxon>
        <taxon>Dendrobium</taxon>
    </lineage>
</organism>
<sequence>MMKTCLILMLLMSLTPLLGGRSEPTYKAFFAQGEYGEFNEKMKLGSKPPSCEYRCGACKPCGAVKVPTTSEGNNCGLRAQYTNYEPEGWMCKCGSSFYNP</sequence>
<dbReference type="EMBL" id="JAGFBR010000019">
    <property type="protein sequence ID" value="KAH0449131.1"/>
    <property type="molecule type" value="Genomic_DNA"/>
</dbReference>
<evidence type="ECO:0000313" key="7">
    <source>
        <dbReference type="EMBL" id="KAH0449131.1"/>
    </source>
</evidence>
<keyword evidence="3 6" id="KW-0964">Secreted</keyword>
<dbReference type="GO" id="GO:0010052">
    <property type="term" value="P:guard cell differentiation"/>
    <property type="evidence" value="ECO:0007669"/>
    <property type="project" value="UniProtKB-UniRule"/>
</dbReference>
<comment type="subcellular location">
    <subcellularLocation>
        <location evidence="1 6">Secreted</location>
    </subcellularLocation>
</comment>
<protein>
    <recommendedName>
        <fullName evidence="6">Epidermal patterning factor-like protein</fullName>
    </recommendedName>
</protein>
<evidence type="ECO:0000256" key="1">
    <source>
        <dbReference type="ARBA" id="ARBA00004613"/>
    </source>
</evidence>
<comment type="function">
    <text evidence="6">Controls stomatal patterning.</text>
</comment>
<comment type="similarity">
    <text evidence="2 6">Belongs to the plant cysteine rich small secretory peptide family. Epidermal patterning factor subfamily.</text>
</comment>
<reference evidence="7 8" key="1">
    <citation type="journal article" date="2021" name="Hortic Res">
        <title>Chromosome-scale assembly of the Dendrobium chrysotoxum genome enhances the understanding of orchid evolution.</title>
        <authorList>
            <person name="Zhang Y."/>
            <person name="Zhang G.Q."/>
            <person name="Zhang D."/>
            <person name="Liu X.D."/>
            <person name="Xu X.Y."/>
            <person name="Sun W.H."/>
            <person name="Yu X."/>
            <person name="Zhu X."/>
            <person name="Wang Z.W."/>
            <person name="Zhao X."/>
            <person name="Zhong W.Y."/>
            <person name="Chen H."/>
            <person name="Yin W.L."/>
            <person name="Huang T."/>
            <person name="Niu S.C."/>
            <person name="Liu Z.J."/>
        </authorList>
    </citation>
    <scope>NUCLEOTIDE SEQUENCE [LARGE SCALE GENOMIC DNA]</scope>
    <source>
        <strain evidence="7">Lindl</strain>
    </source>
</reference>
<evidence type="ECO:0000256" key="6">
    <source>
        <dbReference type="RuleBase" id="RU367102"/>
    </source>
</evidence>
<dbReference type="PANTHER" id="PTHR33109:SF3">
    <property type="entry name" value="EPIDERMAL PATTERNING FACTOR-LIKE PROTEIN"/>
    <property type="match status" value="1"/>
</dbReference>
<comment type="caution">
    <text evidence="7">The sequence shown here is derived from an EMBL/GenBank/DDBJ whole genome shotgun (WGS) entry which is preliminary data.</text>
</comment>
<evidence type="ECO:0000256" key="4">
    <source>
        <dbReference type="ARBA" id="ARBA00022729"/>
    </source>
</evidence>
<keyword evidence="4 6" id="KW-0732">Signal</keyword>
<evidence type="ECO:0000256" key="2">
    <source>
        <dbReference type="ARBA" id="ARBA00008127"/>
    </source>
</evidence>
<name>A0AAV7FYH1_DENCH</name>
<feature type="signal peptide" evidence="6">
    <location>
        <begin position="1"/>
        <end position="20"/>
    </location>
</feature>
<accession>A0AAV7FYH1</accession>
<keyword evidence="6" id="KW-0217">Developmental protein</keyword>
<evidence type="ECO:0000256" key="5">
    <source>
        <dbReference type="ARBA" id="ARBA00023157"/>
    </source>
</evidence>
<keyword evidence="8" id="KW-1185">Reference proteome</keyword>